<dbReference type="Proteomes" id="UP001358586">
    <property type="component" value="Chromosome 10"/>
</dbReference>
<proteinExistence type="predicted"/>
<keyword evidence="3" id="KW-1185">Reference proteome</keyword>
<comment type="caution">
    <text evidence="2">The sequence shown here is derived from an EMBL/GenBank/DDBJ whole genome shotgun (WGS) entry which is preliminary data.</text>
</comment>
<evidence type="ECO:0008006" key="4">
    <source>
        <dbReference type="Google" id="ProtNLM"/>
    </source>
</evidence>
<gene>
    <name evidence="2" type="ORF">PVK06_036583</name>
</gene>
<name>A0ABR0NJY0_GOSAR</name>
<evidence type="ECO:0000256" key="1">
    <source>
        <dbReference type="SAM" id="MobiDB-lite"/>
    </source>
</evidence>
<protein>
    <recommendedName>
        <fullName evidence="4">DUF4283 domain-containing protein</fullName>
    </recommendedName>
</protein>
<sequence>MASNGKMEKKEYEKLKDNDRVESGECSSKSQFGMTNAENDNVRIDKHFIAIRGHVEEERLWRLQRYVVGEIATYYYINNLQERIVKARLGEIRIRKIQGRFFLVDIPDEELFGILKQNDWGYLQEFFVSIEPWSKVTMVEERVAWIEVVEVPLHCWNYESFKRIAGVWGGLISLGKNLDKASFSSMPMLVNIMKPEEVDCLIFLEVESPRFPVRVVESGLSKVKDVSRSLMGNNKSNGKNIELGRAEFVVSKFESVFGLRSDKLSCGERDWEEEAINAMFIEKQNVFSLEKELFGTVKVENNESENDFYV</sequence>
<accession>A0ABR0NJY0</accession>
<evidence type="ECO:0000313" key="3">
    <source>
        <dbReference type="Proteomes" id="UP001358586"/>
    </source>
</evidence>
<evidence type="ECO:0000313" key="2">
    <source>
        <dbReference type="EMBL" id="KAK5795322.1"/>
    </source>
</evidence>
<reference evidence="2 3" key="1">
    <citation type="submission" date="2023-03" db="EMBL/GenBank/DDBJ databases">
        <title>WGS of Gossypium arboreum.</title>
        <authorList>
            <person name="Yu D."/>
        </authorList>
    </citation>
    <scope>NUCLEOTIDE SEQUENCE [LARGE SCALE GENOMIC DNA]</scope>
    <source>
        <tissue evidence="2">Leaf</tissue>
    </source>
</reference>
<organism evidence="2 3">
    <name type="scientific">Gossypium arboreum</name>
    <name type="common">Tree cotton</name>
    <name type="synonym">Gossypium nanking</name>
    <dbReference type="NCBI Taxonomy" id="29729"/>
    <lineage>
        <taxon>Eukaryota</taxon>
        <taxon>Viridiplantae</taxon>
        <taxon>Streptophyta</taxon>
        <taxon>Embryophyta</taxon>
        <taxon>Tracheophyta</taxon>
        <taxon>Spermatophyta</taxon>
        <taxon>Magnoliopsida</taxon>
        <taxon>eudicotyledons</taxon>
        <taxon>Gunneridae</taxon>
        <taxon>Pentapetalae</taxon>
        <taxon>rosids</taxon>
        <taxon>malvids</taxon>
        <taxon>Malvales</taxon>
        <taxon>Malvaceae</taxon>
        <taxon>Malvoideae</taxon>
        <taxon>Gossypium</taxon>
    </lineage>
</organism>
<feature type="region of interest" description="Disordered" evidence="1">
    <location>
        <begin position="1"/>
        <end position="33"/>
    </location>
</feature>
<dbReference type="EMBL" id="JARKNE010000010">
    <property type="protein sequence ID" value="KAK5795322.1"/>
    <property type="molecule type" value="Genomic_DNA"/>
</dbReference>
<feature type="compositionally biased region" description="Basic and acidic residues" evidence="1">
    <location>
        <begin position="1"/>
        <end position="23"/>
    </location>
</feature>